<reference evidence="2 3" key="1">
    <citation type="submission" date="2023-06" db="EMBL/GenBank/DDBJ databases">
        <title>Roseiconus lacunae JC819 isolated from Gulf of Mannar region, Tamil Nadu.</title>
        <authorList>
            <person name="Pk S."/>
            <person name="Ch S."/>
            <person name="Ch V.R."/>
        </authorList>
    </citation>
    <scope>NUCLEOTIDE SEQUENCE [LARGE SCALE GENOMIC DNA]</scope>
    <source>
        <strain evidence="2 3">JC819</strain>
    </source>
</reference>
<proteinExistence type="predicted"/>
<keyword evidence="1" id="KW-0732">Signal</keyword>
<dbReference type="EMBL" id="JASZZN010000008">
    <property type="protein sequence ID" value="MDM4016414.1"/>
    <property type="molecule type" value="Genomic_DNA"/>
</dbReference>
<gene>
    <name evidence="2" type="ORF">QTN89_13300</name>
</gene>
<dbReference type="Proteomes" id="UP001239462">
    <property type="component" value="Unassembled WGS sequence"/>
</dbReference>
<sequence>MKSFLRYSQNLLSVCLLAVLVTPALTKRVAAQENQPATKSDLANAGDSYVNAVDLLPESTAGVVRIPRLPDFCNAWQQTNLGQMFASKEMQPFIEAQRERAMSYFDTLDRKIGLKAKDLYEIASGEVVFAWMAFPNEKRPFSFCVIADTRGMRKDADAVAKQIDTDLKAGGATREDISVGEETIRVYRTKPKPGQLKVEEIALSWNDDRFVAADREVVIRNLLEAVRDEDVRKAFSKRETYVDAMKQSSDAIAQSKDDAAKVCWEWYAEPFSMGRILREVFEYDRHDDLDIINLLEGQGFGVIEALGGVGAVNGDRFDILHRGVVLTSGKLTKGARMLQPINQPLEPVPAWPTSDCGAFYRIQWDLETAFWSAESLVNAAFGDDLFRPMLEGIRDDPAGPQIDFAKDFIPNLADQILLITDNTTPVSLESDRMLIAVRIINADVVAEVIRKWMEVEPDAEKLDVEEFDVWQVKPGSGTSDDDLDADLAELGFGGDIEDDVEPLLNHWAIAVVRHEEEAYLMFSSHAELLVKMGKRFRSAETGDGLAETKTCETVIEAIKDLGAKEVFLDGVYQPHVSLRARYELLRQGKLKDSDSVLANLIRRFAEDEERINQNDPLKASLLPPFAQIEDYLKGGGVFWNRSESGWDMTGFLLKE</sequence>
<name>A0ABT7PJD7_9BACT</name>
<comment type="caution">
    <text evidence="2">The sequence shown here is derived from an EMBL/GenBank/DDBJ whole genome shotgun (WGS) entry which is preliminary data.</text>
</comment>
<protein>
    <submittedName>
        <fullName evidence="2">Membrane or secreted protein</fullName>
    </submittedName>
</protein>
<keyword evidence="3" id="KW-1185">Reference proteome</keyword>
<evidence type="ECO:0000313" key="2">
    <source>
        <dbReference type="EMBL" id="MDM4016414.1"/>
    </source>
</evidence>
<accession>A0ABT7PJD7</accession>
<organism evidence="2 3">
    <name type="scientific">Roseiconus lacunae</name>
    <dbReference type="NCBI Taxonomy" id="2605694"/>
    <lineage>
        <taxon>Bacteria</taxon>
        <taxon>Pseudomonadati</taxon>
        <taxon>Planctomycetota</taxon>
        <taxon>Planctomycetia</taxon>
        <taxon>Pirellulales</taxon>
        <taxon>Pirellulaceae</taxon>
        <taxon>Roseiconus</taxon>
    </lineage>
</organism>
<feature type="signal peptide" evidence="1">
    <location>
        <begin position="1"/>
        <end position="26"/>
    </location>
</feature>
<feature type="chain" id="PRO_5045565411" evidence="1">
    <location>
        <begin position="27"/>
        <end position="655"/>
    </location>
</feature>
<dbReference type="RefSeq" id="WP_289164052.1">
    <property type="nucleotide sequence ID" value="NZ_JASZZN010000008.1"/>
</dbReference>
<evidence type="ECO:0000313" key="3">
    <source>
        <dbReference type="Proteomes" id="UP001239462"/>
    </source>
</evidence>
<evidence type="ECO:0000256" key="1">
    <source>
        <dbReference type="SAM" id="SignalP"/>
    </source>
</evidence>